<dbReference type="RefSeq" id="WP_379840169.1">
    <property type="nucleotide sequence ID" value="NZ_JBHRYQ010000001.1"/>
</dbReference>
<keyword evidence="2" id="KW-0031">Aminopeptidase</keyword>
<reference evidence="3" key="1">
    <citation type="journal article" date="2019" name="Int. J. Syst. Evol. Microbiol.">
        <title>The Global Catalogue of Microorganisms (GCM) 10K type strain sequencing project: providing services to taxonomists for standard genome sequencing and annotation.</title>
        <authorList>
            <consortium name="The Broad Institute Genomics Platform"/>
            <consortium name="The Broad Institute Genome Sequencing Center for Infectious Disease"/>
            <person name="Wu L."/>
            <person name="Ma J."/>
        </authorList>
    </citation>
    <scope>NUCLEOTIDE SEQUENCE [LARGE SCALE GENOMIC DNA]</scope>
    <source>
        <strain evidence="3">CECT 7956</strain>
    </source>
</reference>
<keyword evidence="2" id="KW-0378">Hydrolase</keyword>
<accession>A0ABV7YRD0</accession>
<comment type="caution">
    <text evidence="2">The sequence shown here is derived from an EMBL/GenBank/DDBJ whole genome shotgun (WGS) entry which is preliminary data.</text>
</comment>
<dbReference type="InterPro" id="IPR014782">
    <property type="entry name" value="Peptidase_M1_dom"/>
</dbReference>
<proteinExistence type="predicted"/>
<protein>
    <submittedName>
        <fullName evidence="2">M1 family aminopeptidase</fullName>
    </submittedName>
</protein>
<dbReference type="EMBL" id="JBHRYQ010000001">
    <property type="protein sequence ID" value="MFC3809610.1"/>
    <property type="molecule type" value="Genomic_DNA"/>
</dbReference>
<evidence type="ECO:0000313" key="3">
    <source>
        <dbReference type="Proteomes" id="UP001595616"/>
    </source>
</evidence>
<name>A0ABV7YRD0_9BACT</name>
<keyword evidence="2" id="KW-0645">Protease</keyword>
<feature type="domain" description="Peptidase M1 membrane alanine aminopeptidase" evidence="1">
    <location>
        <begin position="18"/>
        <end position="162"/>
    </location>
</feature>
<organism evidence="2 3">
    <name type="scientific">Lacihabitans lacunae</name>
    <dbReference type="NCBI Taxonomy" id="1028214"/>
    <lineage>
        <taxon>Bacteria</taxon>
        <taxon>Pseudomonadati</taxon>
        <taxon>Bacteroidota</taxon>
        <taxon>Cytophagia</taxon>
        <taxon>Cytophagales</taxon>
        <taxon>Leadbetterellaceae</taxon>
        <taxon>Lacihabitans</taxon>
    </lineage>
</organism>
<dbReference type="Proteomes" id="UP001595616">
    <property type="component" value="Unassembled WGS sequence"/>
</dbReference>
<gene>
    <name evidence="2" type="ORF">ACFOOI_03005</name>
</gene>
<sequence>MEYPGIVFCGADSKGEGLFGVTDHEFGHTWFPMIVGSNERKYAWMDEGFNTYINSLSAKAFNNGEYFSERSGQRMASFFSKTTPVMTEPDAMAEFDIGILAYYKPGYGLTMLRETVVGQEKMKFAMQEYIKRWAFKHPTPFDFFHTIEDATGEDLGWFWKSWFLETYKIDQGISSVKYANSKVEDGIVIKIENLEQMPMPVEIEIKEKDKPLKRVKLPVEIWQKKGEWTFSYPSTGEIEYVKLNPSEILPDINTKNNIWRPEKKN</sequence>
<keyword evidence="3" id="KW-1185">Reference proteome</keyword>
<dbReference type="Gene3D" id="1.10.390.10">
    <property type="entry name" value="Neutral Protease Domain 2"/>
    <property type="match status" value="1"/>
</dbReference>
<dbReference type="Pfam" id="PF01433">
    <property type="entry name" value="Peptidase_M1"/>
    <property type="match status" value="1"/>
</dbReference>
<evidence type="ECO:0000259" key="1">
    <source>
        <dbReference type="Pfam" id="PF01433"/>
    </source>
</evidence>
<evidence type="ECO:0000313" key="2">
    <source>
        <dbReference type="EMBL" id="MFC3809610.1"/>
    </source>
</evidence>
<dbReference type="GO" id="GO:0004177">
    <property type="term" value="F:aminopeptidase activity"/>
    <property type="evidence" value="ECO:0007669"/>
    <property type="project" value="UniProtKB-KW"/>
</dbReference>
<dbReference type="SUPFAM" id="SSF55486">
    <property type="entry name" value="Metalloproteases ('zincins'), catalytic domain"/>
    <property type="match status" value="1"/>
</dbReference>
<dbReference type="InterPro" id="IPR027268">
    <property type="entry name" value="Peptidase_M4/M1_CTD_sf"/>
</dbReference>